<dbReference type="InterPro" id="IPR051380">
    <property type="entry name" value="pH-response_reg_palI/RIM9"/>
</dbReference>
<accession>A0ABR3YYR2</accession>
<feature type="compositionally biased region" description="Polar residues" evidence="5">
    <location>
        <begin position="603"/>
        <end position="618"/>
    </location>
</feature>
<evidence type="ECO:0000256" key="2">
    <source>
        <dbReference type="ARBA" id="ARBA00022692"/>
    </source>
</evidence>
<organism evidence="8 9">
    <name type="scientific">Sporothrix stenoceras</name>
    <dbReference type="NCBI Taxonomy" id="5173"/>
    <lineage>
        <taxon>Eukaryota</taxon>
        <taxon>Fungi</taxon>
        <taxon>Dikarya</taxon>
        <taxon>Ascomycota</taxon>
        <taxon>Pezizomycotina</taxon>
        <taxon>Sordariomycetes</taxon>
        <taxon>Sordariomycetidae</taxon>
        <taxon>Ophiostomatales</taxon>
        <taxon>Ophiostomataceae</taxon>
        <taxon>Sporothrix</taxon>
    </lineage>
</organism>
<evidence type="ECO:0000256" key="4">
    <source>
        <dbReference type="ARBA" id="ARBA00023136"/>
    </source>
</evidence>
<evidence type="ECO:0000256" key="3">
    <source>
        <dbReference type="ARBA" id="ARBA00022989"/>
    </source>
</evidence>
<feature type="transmembrane region" description="Helical" evidence="6">
    <location>
        <begin position="85"/>
        <end position="108"/>
    </location>
</feature>
<feature type="compositionally biased region" description="Polar residues" evidence="5">
    <location>
        <begin position="535"/>
        <end position="552"/>
    </location>
</feature>
<evidence type="ECO:0000256" key="5">
    <source>
        <dbReference type="SAM" id="MobiDB-lite"/>
    </source>
</evidence>
<feature type="region of interest" description="Disordered" evidence="5">
    <location>
        <begin position="311"/>
        <end position="497"/>
    </location>
</feature>
<dbReference type="PANTHER" id="PTHR28013">
    <property type="entry name" value="PROTEIN DCV1-RELATED"/>
    <property type="match status" value="1"/>
</dbReference>
<dbReference type="EMBL" id="JAWCUI010000041">
    <property type="protein sequence ID" value="KAL1892873.1"/>
    <property type="molecule type" value="Genomic_DNA"/>
</dbReference>
<dbReference type="Pfam" id="PF06687">
    <property type="entry name" value="SUR7"/>
    <property type="match status" value="1"/>
</dbReference>
<evidence type="ECO:0000256" key="7">
    <source>
        <dbReference type="SAM" id="SignalP"/>
    </source>
</evidence>
<evidence type="ECO:0000256" key="6">
    <source>
        <dbReference type="SAM" id="Phobius"/>
    </source>
</evidence>
<feature type="compositionally biased region" description="Gly residues" evidence="5">
    <location>
        <begin position="429"/>
        <end position="439"/>
    </location>
</feature>
<protein>
    <submittedName>
        <fullName evidence="8">Regulator of ime2</fullName>
    </submittedName>
</protein>
<dbReference type="Proteomes" id="UP001583186">
    <property type="component" value="Unassembled WGS sequence"/>
</dbReference>
<feature type="signal peptide" evidence="7">
    <location>
        <begin position="1"/>
        <end position="25"/>
    </location>
</feature>
<feature type="region of interest" description="Disordered" evidence="5">
    <location>
        <begin position="535"/>
        <end position="669"/>
    </location>
</feature>
<feature type="compositionally biased region" description="Low complexity" evidence="5">
    <location>
        <begin position="557"/>
        <end position="569"/>
    </location>
</feature>
<feature type="transmembrane region" description="Helical" evidence="6">
    <location>
        <begin position="152"/>
        <end position="174"/>
    </location>
</feature>
<feature type="compositionally biased region" description="Polar residues" evidence="5">
    <location>
        <begin position="639"/>
        <end position="656"/>
    </location>
</feature>
<feature type="region of interest" description="Disordered" evidence="5">
    <location>
        <begin position="228"/>
        <end position="284"/>
    </location>
</feature>
<dbReference type="PANTHER" id="PTHR28013:SF3">
    <property type="entry name" value="PROTEIN DCV1-RELATED"/>
    <property type="match status" value="1"/>
</dbReference>
<feature type="compositionally biased region" description="Polar residues" evidence="5">
    <location>
        <begin position="253"/>
        <end position="276"/>
    </location>
</feature>
<feature type="compositionally biased region" description="Gly residues" evidence="5">
    <location>
        <begin position="350"/>
        <end position="414"/>
    </location>
</feature>
<proteinExistence type="predicted"/>
<gene>
    <name evidence="8" type="primary">RIM9</name>
    <name evidence="8" type="ORF">Sste5346_006766</name>
</gene>
<feature type="region of interest" description="Disordered" evidence="5">
    <location>
        <begin position="706"/>
        <end position="761"/>
    </location>
</feature>
<keyword evidence="3 6" id="KW-1133">Transmembrane helix</keyword>
<dbReference type="InterPro" id="IPR009571">
    <property type="entry name" value="SUR7/Rim9-like_fungi"/>
</dbReference>
<name>A0ABR3YYR2_9PEZI</name>
<keyword evidence="4 6" id="KW-0472">Membrane</keyword>
<sequence length="761" mass="78486">MIRPATPLTIMLFAAFVLLLLSVLSTPLIKGIPLGSFEGYNFGVFGYCRPDGSCTGFELGYDTTSLFSSTESATFDLPVSTRTTLSTILVLHPVAAFLTLVMLIMAITSHFHSASHSVRYLLFVFIISIFTFLAALLAFLIDVLLFVPHMAWGTFIVLAAVILIGLSSIVACAMRRTLVGRKSRQRRIAANAEMSGENYYNRQAQSAAAVDAVNASSVMVDSQASVPRQPVLPHLGGPGSNGDSFEKKDTASSDEQIPLTSQPAQMSNRYSQQRNQYGGGSPEAMMMSGAAGAAVGGAMANGQQRRSIQRDAYGNPLPYGSASTSPPPQEYGVRRGPSVERMNNMSPGQRGRGGPGGPGGYRGGRGGGPGYGPYGPGGPGGRGGRGGYGGPPPGGRGGYGPPGGGRGGYPGNGRGRTPPPGYRYDQAGGPYGGGGGMRGSPGPNGYYGGNPSGASLNDSGNGYDAYRNEIPGSASGDLPRAESPPPLPDTIGAAAAVGGSPRGQAIEMDATTPRPPHQQVSRFVEGDDDIAGMVSLQQGRTSRVSDAESSQYVPPRAAWNNNGGSASNSPVRGAPAELAEHRPNTSEAYIEDVDPRFAEPQTGVLSSNQPRQGHNNNLPPLAMNPHTNNSTPYDDIPQGSRSPAESERSTFTSISQRGINPRWNPPPPNNLMPGYGGGGSMGGGGMGGMGGIVPRRPVRDTNETLLNSNPDFSLPTAGGGRRPPGGGRRLPGGGAPAMGPSTMGPPGGASGMIPGSAYPAL</sequence>
<reference evidence="8 9" key="1">
    <citation type="journal article" date="2024" name="IMA Fungus">
        <title>IMA Genome - F19 : A genome assembly and annotation guide to empower mycologists, including annotated draft genome sequences of Ceratocystis pirilliformis, Diaporthe australafricana, Fusarium ophioides, Paecilomyces lecythidis, and Sporothrix stenoceras.</title>
        <authorList>
            <person name="Aylward J."/>
            <person name="Wilson A.M."/>
            <person name="Visagie C.M."/>
            <person name="Spraker J."/>
            <person name="Barnes I."/>
            <person name="Buitendag C."/>
            <person name="Ceriani C."/>
            <person name="Del Mar Angel L."/>
            <person name="du Plessis D."/>
            <person name="Fuchs T."/>
            <person name="Gasser K."/>
            <person name="Kramer D."/>
            <person name="Li W."/>
            <person name="Munsamy K."/>
            <person name="Piso A."/>
            <person name="Price J.L."/>
            <person name="Sonnekus B."/>
            <person name="Thomas C."/>
            <person name="van der Nest A."/>
            <person name="van Dijk A."/>
            <person name="van Heerden A."/>
            <person name="van Vuuren N."/>
            <person name="Yilmaz N."/>
            <person name="Duong T.A."/>
            <person name="van der Merwe N.A."/>
            <person name="Wingfield M.J."/>
            <person name="Wingfield B.D."/>
        </authorList>
    </citation>
    <scope>NUCLEOTIDE SEQUENCE [LARGE SCALE GENOMIC DNA]</scope>
    <source>
        <strain evidence="8 9">CMW 5346</strain>
    </source>
</reference>
<keyword evidence="9" id="KW-1185">Reference proteome</keyword>
<comment type="subcellular location">
    <subcellularLocation>
        <location evidence="1">Membrane</location>
        <topology evidence="1">Multi-pass membrane protein</topology>
    </subcellularLocation>
</comment>
<feature type="chain" id="PRO_5045202901" evidence="7">
    <location>
        <begin position="26"/>
        <end position="761"/>
    </location>
</feature>
<feature type="compositionally biased region" description="Gly residues" evidence="5">
    <location>
        <begin position="717"/>
        <end position="736"/>
    </location>
</feature>
<feature type="transmembrane region" description="Helical" evidence="6">
    <location>
        <begin position="120"/>
        <end position="146"/>
    </location>
</feature>
<evidence type="ECO:0000313" key="8">
    <source>
        <dbReference type="EMBL" id="KAL1892873.1"/>
    </source>
</evidence>
<comment type="caution">
    <text evidence="8">The sequence shown here is derived from an EMBL/GenBank/DDBJ whole genome shotgun (WGS) entry which is preliminary data.</text>
</comment>
<keyword evidence="2 6" id="KW-0812">Transmembrane</keyword>
<keyword evidence="7" id="KW-0732">Signal</keyword>
<evidence type="ECO:0000313" key="9">
    <source>
        <dbReference type="Proteomes" id="UP001583186"/>
    </source>
</evidence>
<evidence type="ECO:0000256" key="1">
    <source>
        <dbReference type="ARBA" id="ARBA00004141"/>
    </source>
</evidence>